<dbReference type="AlphaFoldDB" id="A0A699WAC5"/>
<proteinExistence type="predicted"/>
<gene>
    <name evidence="1" type="ORF">Tci_913690</name>
</gene>
<reference evidence="1" key="1">
    <citation type="journal article" date="2019" name="Sci. Rep.">
        <title>Draft genome of Tanacetum cinerariifolium, the natural source of mosquito coil.</title>
        <authorList>
            <person name="Yamashiro T."/>
            <person name="Shiraishi A."/>
            <person name="Satake H."/>
            <person name="Nakayama K."/>
        </authorList>
    </citation>
    <scope>NUCLEOTIDE SEQUENCE</scope>
</reference>
<name>A0A699WAC5_TANCI</name>
<comment type="caution">
    <text evidence="1">The sequence shown here is derived from an EMBL/GenBank/DDBJ whole genome shotgun (WGS) entry which is preliminary data.</text>
</comment>
<sequence length="63" mass="6802">MAEINKNLMKVLQINQQVKAVTHNCKTYGGPHSYNDCPATVGQTQNVYAAGAHNPGGNSYQPQ</sequence>
<dbReference type="EMBL" id="BKCJ011558225">
    <property type="protein sequence ID" value="GFD41721.1"/>
    <property type="molecule type" value="Genomic_DNA"/>
</dbReference>
<evidence type="ECO:0008006" key="2">
    <source>
        <dbReference type="Google" id="ProtNLM"/>
    </source>
</evidence>
<accession>A0A699WAC5</accession>
<organism evidence="1">
    <name type="scientific">Tanacetum cinerariifolium</name>
    <name type="common">Dalmatian daisy</name>
    <name type="synonym">Chrysanthemum cinerariifolium</name>
    <dbReference type="NCBI Taxonomy" id="118510"/>
    <lineage>
        <taxon>Eukaryota</taxon>
        <taxon>Viridiplantae</taxon>
        <taxon>Streptophyta</taxon>
        <taxon>Embryophyta</taxon>
        <taxon>Tracheophyta</taxon>
        <taxon>Spermatophyta</taxon>
        <taxon>Magnoliopsida</taxon>
        <taxon>eudicotyledons</taxon>
        <taxon>Gunneridae</taxon>
        <taxon>Pentapetalae</taxon>
        <taxon>asterids</taxon>
        <taxon>campanulids</taxon>
        <taxon>Asterales</taxon>
        <taxon>Asteraceae</taxon>
        <taxon>Asteroideae</taxon>
        <taxon>Anthemideae</taxon>
        <taxon>Anthemidinae</taxon>
        <taxon>Tanacetum</taxon>
    </lineage>
</organism>
<protein>
    <recommendedName>
        <fullName evidence="2">Reverse transcriptase domain-containing protein</fullName>
    </recommendedName>
</protein>
<feature type="non-terminal residue" evidence="1">
    <location>
        <position position="63"/>
    </location>
</feature>
<evidence type="ECO:0000313" key="1">
    <source>
        <dbReference type="EMBL" id="GFD41721.1"/>
    </source>
</evidence>